<dbReference type="EMBL" id="VXAC01007740">
    <property type="protein sequence ID" value="NXI87318.1"/>
    <property type="molecule type" value="Genomic_DNA"/>
</dbReference>
<dbReference type="GO" id="GO:0016020">
    <property type="term" value="C:membrane"/>
    <property type="evidence" value="ECO:0007669"/>
    <property type="project" value="UniProtKB-SubCell"/>
</dbReference>
<feature type="transmembrane region" description="Helical" evidence="10">
    <location>
        <begin position="307"/>
        <end position="328"/>
    </location>
</feature>
<dbReference type="PANTHER" id="PTHR46608:SF3">
    <property type="entry name" value="T-CELL IMMUNOGLOBULIN AND MUCIN DOMAIN-CONTAINING PROTEIN 4"/>
    <property type="match status" value="1"/>
</dbReference>
<gene>
    <name evidence="13" type="primary">Timd4_0</name>
    <name evidence="13" type="ORF">RHIDAH_R13853</name>
</gene>
<keyword evidence="3 11" id="KW-0732">Signal</keyword>
<feature type="chain" id="PRO_5029451700" evidence="11">
    <location>
        <begin position="22"/>
        <end position="363"/>
    </location>
</feature>
<dbReference type="Pfam" id="PF07686">
    <property type="entry name" value="V-set"/>
    <property type="match status" value="1"/>
</dbReference>
<dbReference type="InterPro" id="IPR036179">
    <property type="entry name" value="Ig-like_dom_sf"/>
</dbReference>
<evidence type="ECO:0000256" key="7">
    <source>
        <dbReference type="ARBA" id="ARBA00023180"/>
    </source>
</evidence>
<dbReference type="SUPFAM" id="SSF48726">
    <property type="entry name" value="Immunoglobulin"/>
    <property type="match status" value="1"/>
</dbReference>
<keyword evidence="2 10" id="KW-0812">Transmembrane</keyword>
<dbReference type="GO" id="GO:0001786">
    <property type="term" value="F:phosphatidylserine binding"/>
    <property type="evidence" value="ECO:0007669"/>
    <property type="project" value="TreeGrafter"/>
</dbReference>
<evidence type="ECO:0000259" key="12">
    <source>
        <dbReference type="PROSITE" id="PS50835"/>
    </source>
</evidence>
<dbReference type="InterPro" id="IPR013106">
    <property type="entry name" value="Ig_V-set"/>
</dbReference>
<evidence type="ECO:0000256" key="4">
    <source>
        <dbReference type="ARBA" id="ARBA00022989"/>
    </source>
</evidence>
<dbReference type="GO" id="GO:0043277">
    <property type="term" value="P:apoptotic cell clearance"/>
    <property type="evidence" value="ECO:0007669"/>
    <property type="project" value="TreeGrafter"/>
</dbReference>
<evidence type="ECO:0000256" key="10">
    <source>
        <dbReference type="SAM" id="Phobius"/>
    </source>
</evidence>
<dbReference type="AlphaFoldDB" id="A0A7K9WR51"/>
<organism evidence="13 14">
    <name type="scientific">Rhipidura dahli</name>
    <dbReference type="NCBI Taxonomy" id="667186"/>
    <lineage>
        <taxon>Eukaryota</taxon>
        <taxon>Metazoa</taxon>
        <taxon>Chordata</taxon>
        <taxon>Craniata</taxon>
        <taxon>Vertebrata</taxon>
        <taxon>Euteleostomi</taxon>
        <taxon>Archelosauria</taxon>
        <taxon>Archosauria</taxon>
        <taxon>Dinosauria</taxon>
        <taxon>Saurischia</taxon>
        <taxon>Theropoda</taxon>
        <taxon>Coelurosauria</taxon>
        <taxon>Aves</taxon>
        <taxon>Neognathae</taxon>
        <taxon>Neoaves</taxon>
        <taxon>Telluraves</taxon>
        <taxon>Australaves</taxon>
        <taxon>Passeriformes</taxon>
        <taxon>Rhipiduridae</taxon>
        <taxon>Rhipidura</taxon>
    </lineage>
</organism>
<protein>
    <submittedName>
        <fullName evidence="13">TIMD4 protein</fullName>
    </submittedName>
</protein>
<keyword evidence="7" id="KW-0325">Glycoprotein</keyword>
<accession>A0A7K9WR51</accession>
<dbReference type="Gene3D" id="2.60.40.10">
    <property type="entry name" value="Immunoglobulins"/>
    <property type="match status" value="1"/>
</dbReference>
<dbReference type="InterPro" id="IPR007110">
    <property type="entry name" value="Ig-like_dom"/>
</dbReference>
<comment type="similarity">
    <text evidence="9">Belongs to the immunoglobulin superfamily. TIM family.</text>
</comment>
<evidence type="ECO:0000256" key="11">
    <source>
        <dbReference type="SAM" id="SignalP"/>
    </source>
</evidence>
<comment type="subcellular location">
    <subcellularLocation>
        <location evidence="1">Membrane</location>
        <topology evidence="1">Single-pass type I membrane protein</topology>
    </subcellularLocation>
</comment>
<evidence type="ECO:0000313" key="14">
    <source>
        <dbReference type="Proteomes" id="UP000561178"/>
    </source>
</evidence>
<proteinExistence type="inferred from homology"/>
<keyword evidence="5 10" id="KW-0472">Membrane</keyword>
<evidence type="ECO:0000256" key="3">
    <source>
        <dbReference type="ARBA" id="ARBA00022729"/>
    </source>
</evidence>
<dbReference type="SMART" id="SM00409">
    <property type="entry name" value="IG"/>
    <property type="match status" value="1"/>
</dbReference>
<comment type="caution">
    <text evidence="13">The sequence shown here is derived from an EMBL/GenBank/DDBJ whole genome shotgun (WGS) entry which is preliminary data.</text>
</comment>
<dbReference type="GO" id="GO:0060097">
    <property type="term" value="P:cytoskeletal rearrangement involved in phagocytosis, engulfment"/>
    <property type="evidence" value="ECO:0007669"/>
    <property type="project" value="TreeGrafter"/>
</dbReference>
<evidence type="ECO:0000256" key="2">
    <source>
        <dbReference type="ARBA" id="ARBA00022692"/>
    </source>
</evidence>
<keyword evidence="6" id="KW-1015">Disulfide bond</keyword>
<feature type="signal peptide" evidence="11">
    <location>
        <begin position="1"/>
        <end position="21"/>
    </location>
</feature>
<dbReference type="PANTHER" id="PTHR46608">
    <property type="entry name" value="T-CELL IMMUNOGLOBULIN AND MUCIN DOMAIN-CONTAINING PROTEIN 4"/>
    <property type="match status" value="1"/>
</dbReference>
<keyword evidence="4 10" id="KW-1133">Transmembrane helix</keyword>
<dbReference type="FunFam" id="2.60.40.10:FF:000774">
    <property type="entry name" value="Hepatitis A virus cellular receptor 1"/>
    <property type="match status" value="1"/>
</dbReference>
<reference evidence="13 14" key="1">
    <citation type="submission" date="2019-09" db="EMBL/GenBank/DDBJ databases">
        <title>Bird 10,000 Genomes (B10K) Project - Family phase.</title>
        <authorList>
            <person name="Zhang G."/>
        </authorList>
    </citation>
    <scope>NUCLEOTIDE SEQUENCE [LARGE SCALE GENOMIC DNA]</scope>
    <source>
        <strain evidence="13">B10K-DU-001-49</strain>
        <tissue evidence="13">Muscle</tissue>
    </source>
</reference>
<feature type="domain" description="Ig-like" evidence="12">
    <location>
        <begin position="18"/>
        <end position="113"/>
    </location>
</feature>
<dbReference type="Proteomes" id="UP000561178">
    <property type="component" value="Unassembled WGS sequence"/>
</dbReference>
<evidence type="ECO:0000256" key="8">
    <source>
        <dbReference type="ARBA" id="ARBA00023319"/>
    </source>
</evidence>
<dbReference type="InterPro" id="IPR013783">
    <property type="entry name" value="Ig-like_fold"/>
</dbReference>
<feature type="non-terminal residue" evidence="13">
    <location>
        <position position="1"/>
    </location>
</feature>
<evidence type="ECO:0000256" key="5">
    <source>
        <dbReference type="ARBA" id="ARBA00023136"/>
    </source>
</evidence>
<sequence length="363" mass="39243">MSHFVLFHWIIIQIFIAPTVSEAVVRGTAGQPVTLPCSYRVTRRRDVSDMCWGRGPCPNSKCNNKILLTSGSKVAFRASQRYNLHGSVPSGDVSLTIGAAQAEDAGIYCCRVEIPGLFNDIKRNIRLEVARAPPVTTTEKAPVSTEHFTETTFAPQTTSDLQLTPEPAVLLTTSTSTPATTASEPPAVTTWETSAPPATAETEDYIFPVTTVETTAPPADVTTEDDLFCFTLPRMTIEFPGTLPTAEEATTSVMMEEVSVMATTLPAAATLQTPKTPLLFQVSNSEANLLLKPSQFLSSPFQFPSSAILIACVLAGSVLFILMISLVWKRRRAKKLRIKSAGPPEEAEKVFSGAEGENNIFSL</sequence>
<feature type="non-terminal residue" evidence="13">
    <location>
        <position position="363"/>
    </location>
</feature>
<name>A0A7K9WR51_9PASS</name>
<evidence type="ECO:0000256" key="6">
    <source>
        <dbReference type="ARBA" id="ARBA00023157"/>
    </source>
</evidence>
<evidence type="ECO:0000256" key="1">
    <source>
        <dbReference type="ARBA" id="ARBA00004479"/>
    </source>
</evidence>
<dbReference type="PROSITE" id="PS50835">
    <property type="entry name" value="IG_LIKE"/>
    <property type="match status" value="1"/>
</dbReference>
<evidence type="ECO:0000313" key="13">
    <source>
        <dbReference type="EMBL" id="NXI87318.1"/>
    </source>
</evidence>
<keyword evidence="8" id="KW-0393">Immunoglobulin domain</keyword>
<evidence type="ECO:0000256" key="9">
    <source>
        <dbReference type="ARBA" id="ARBA00038203"/>
    </source>
</evidence>
<dbReference type="InterPro" id="IPR003599">
    <property type="entry name" value="Ig_sub"/>
</dbReference>
<keyword evidence="14" id="KW-1185">Reference proteome</keyword>